<dbReference type="KEGG" id="pno:SNOG_09539"/>
<keyword evidence="2" id="KW-1133">Transmembrane helix</keyword>
<evidence type="ECO:0000256" key="1">
    <source>
        <dbReference type="SAM" id="MobiDB-lite"/>
    </source>
</evidence>
<keyword evidence="5" id="KW-1185">Reference proteome</keyword>
<evidence type="ECO:0008006" key="6">
    <source>
        <dbReference type="Google" id="ProtNLM"/>
    </source>
</evidence>
<dbReference type="VEuPathDB" id="FungiDB:JI435_095390"/>
<dbReference type="Proteomes" id="UP000663193">
    <property type="component" value="Chromosome 1"/>
</dbReference>
<keyword evidence="2" id="KW-0812">Transmembrane</keyword>
<gene>
    <name evidence="4" type="ORF">JI435_095390</name>
</gene>
<accession>A0A7U2ES44</accession>
<feature type="chain" id="PRO_5034938892" description="Extracellular membrane protein CFEM domain-containing protein" evidence="3">
    <location>
        <begin position="22"/>
        <end position="293"/>
    </location>
</feature>
<dbReference type="EMBL" id="CP069023">
    <property type="protein sequence ID" value="QRC90124.1"/>
    <property type="molecule type" value="Genomic_DNA"/>
</dbReference>
<sequence length="293" mass="31388">MANLRLATSWLLLTVLTVVTAQETYTNAACISATPAMNACAQRWDSIRTECTKSNTLNTVWPGPCECAYFANDLPCFDDQALCAEQVWTQVPQWFRDGVSSCLMKDSSFTVRAALGNASGAMGNPFSVPDLPGKLTRAVDAGIATATSTPARTGASAILPSATSARLQEAEGLSTGAKAGFGAGIGVVVVIIAFAAVLIARSHRRKSTNTNTHFGAQDSEKSVVSPPVKRAELHDQEKRVELHEHAHVQPAPVNEMPGTEERHEMWVRASTWLVELPAEKSVRNSVRNSRLGG</sequence>
<organism evidence="4 5">
    <name type="scientific">Phaeosphaeria nodorum (strain SN15 / ATCC MYA-4574 / FGSC 10173)</name>
    <name type="common">Glume blotch fungus</name>
    <name type="synonym">Parastagonospora nodorum</name>
    <dbReference type="NCBI Taxonomy" id="321614"/>
    <lineage>
        <taxon>Eukaryota</taxon>
        <taxon>Fungi</taxon>
        <taxon>Dikarya</taxon>
        <taxon>Ascomycota</taxon>
        <taxon>Pezizomycotina</taxon>
        <taxon>Dothideomycetes</taxon>
        <taxon>Pleosporomycetidae</taxon>
        <taxon>Pleosporales</taxon>
        <taxon>Pleosporineae</taxon>
        <taxon>Phaeosphaeriaceae</taxon>
        <taxon>Parastagonospora</taxon>
    </lineage>
</organism>
<name>A0A7U2ES44_PHANO</name>
<evidence type="ECO:0000256" key="2">
    <source>
        <dbReference type="SAM" id="Phobius"/>
    </source>
</evidence>
<feature type="signal peptide" evidence="3">
    <location>
        <begin position="1"/>
        <end position="21"/>
    </location>
</feature>
<dbReference type="AlphaFoldDB" id="A0A7U2ES44"/>
<evidence type="ECO:0000313" key="5">
    <source>
        <dbReference type="Proteomes" id="UP000663193"/>
    </source>
</evidence>
<dbReference type="OrthoDB" id="3798519at2759"/>
<evidence type="ECO:0000256" key="3">
    <source>
        <dbReference type="SAM" id="SignalP"/>
    </source>
</evidence>
<keyword evidence="2" id="KW-0472">Membrane</keyword>
<reference evidence="5" key="1">
    <citation type="journal article" date="2021" name="BMC Genomics">
        <title>Chromosome-level genome assembly and manually-curated proteome of model necrotroph Parastagonospora nodorum Sn15 reveals a genome-wide trove of candidate effector homologs, and redundancy of virulence-related functions within an accessory chromosome.</title>
        <authorList>
            <person name="Bertazzoni S."/>
            <person name="Jones D.A.B."/>
            <person name="Phan H.T."/>
            <person name="Tan K.-C."/>
            <person name="Hane J.K."/>
        </authorList>
    </citation>
    <scope>NUCLEOTIDE SEQUENCE [LARGE SCALE GENOMIC DNA]</scope>
    <source>
        <strain evidence="5">SN15 / ATCC MYA-4574 / FGSC 10173)</strain>
    </source>
</reference>
<protein>
    <recommendedName>
        <fullName evidence="6">Extracellular membrane protein CFEM domain-containing protein</fullName>
    </recommendedName>
</protein>
<proteinExistence type="predicted"/>
<feature type="transmembrane region" description="Helical" evidence="2">
    <location>
        <begin position="179"/>
        <end position="200"/>
    </location>
</feature>
<feature type="region of interest" description="Disordered" evidence="1">
    <location>
        <begin position="206"/>
        <end position="228"/>
    </location>
</feature>
<evidence type="ECO:0000313" key="4">
    <source>
        <dbReference type="EMBL" id="QRC90124.1"/>
    </source>
</evidence>
<keyword evidence="3" id="KW-0732">Signal</keyword>
<dbReference type="RefSeq" id="XP_001799829.1">
    <property type="nucleotide sequence ID" value="XM_001799777.1"/>
</dbReference>